<keyword evidence="4" id="KW-1185">Reference proteome</keyword>
<dbReference type="InterPro" id="IPR018114">
    <property type="entry name" value="TRYPSIN_HIS"/>
</dbReference>
<name>A0AAV2RF66_MEGNR</name>
<reference evidence="3 4" key="1">
    <citation type="submission" date="2024-05" db="EMBL/GenBank/DDBJ databases">
        <authorList>
            <person name="Wallberg A."/>
        </authorList>
    </citation>
    <scope>NUCLEOTIDE SEQUENCE [LARGE SCALE GENOMIC DNA]</scope>
</reference>
<dbReference type="Proteomes" id="UP001497623">
    <property type="component" value="Unassembled WGS sequence"/>
</dbReference>
<sequence length="118" mass="12945">RWCGTEFSSHHADSTRNEVKMVFRSNNRNEYPGFTCTASAYDTNAPPTVAPTVAPTEPQTCSCGRVNRASRIIGGIETEVNEYPWQVALLSSASSTRPFCGGSIINEWWIMTAAHCAD</sequence>
<dbReference type="GO" id="GO:0004252">
    <property type="term" value="F:serine-type endopeptidase activity"/>
    <property type="evidence" value="ECO:0007669"/>
    <property type="project" value="InterPro"/>
</dbReference>
<dbReference type="PROSITE" id="PS00134">
    <property type="entry name" value="TRYPSIN_HIS"/>
    <property type="match status" value="1"/>
</dbReference>
<accession>A0AAV2RF66</accession>
<feature type="non-terminal residue" evidence="3">
    <location>
        <position position="118"/>
    </location>
</feature>
<dbReference type="AlphaFoldDB" id="A0AAV2RF66"/>
<evidence type="ECO:0000313" key="4">
    <source>
        <dbReference type="Proteomes" id="UP001497623"/>
    </source>
</evidence>
<dbReference type="InterPro" id="IPR009003">
    <property type="entry name" value="Peptidase_S1_PA"/>
</dbReference>
<dbReference type="EMBL" id="CAXKWB010021779">
    <property type="protein sequence ID" value="CAL4123589.1"/>
    <property type="molecule type" value="Genomic_DNA"/>
</dbReference>
<evidence type="ECO:0000256" key="1">
    <source>
        <dbReference type="ARBA" id="ARBA00023157"/>
    </source>
</evidence>
<dbReference type="PANTHER" id="PTHR24252">
    <property type="entry name" value="ACROSIN-RELATED"/>
    <property type="match status" value="1"/>
</dbReference>
<dbReference type="SUPFAM" id="SSF50494">
    <property type="entry name" value="Trypsin-like serine proteases"/>
    <property type="match status" value="1"/>
</dbReference>
<organism evidence="3 4">
    <name type="scientific">Meganyctiphanes norvegica</name>
    <name type="common">Northern krill</name>
    <name type="synonym">Thysanopoda norvegica</name>
    <dbReference type="NCBI Taxonomy" id="48144"/>
    <lineage>
        <taxon>Eukaryota</taxon>
        <taxon>Metazoa</taxon>
        <taxon>Ecdysozoa</taxon>
        <taxon>Arthropoda</taxon>
        <taxon>Crustacea</taxon>
        <taxon>Multicrustacea</taxon>
        <taxon>Malacostraca</taxon>
        <taxon>Eumalacostraca</taxon>
        <taxon>Eucarida</taxon>
        <taxon>Euphausiacea</taxon>
        <taxon>Euphausiidae</taxon>
        <taxon>Meganyctiphanes</taxon>
    </lineage>
</organism>
<comment type="caution">
    <text evidence="3">The sequence shown here is derived from an EMBL/GenBank/DDBJ whole genome shotgun (WGS) entry which is preliminary data.</text>
</comment>
<dbReference type="GO" id="GO:0006508">
    <property type="term" value="P:proteolysis"/>
    <property type="evidence" value="ECO:0007669"/>
    <property type="project" value="InterPro"/>
</dbReference>
<protein>
    <recommendedName>
        <fullName evidence="2">Peptidase S1 domain-containing protein</fullName>
    </recommendedName>
</protein>
<dbReference type="Gene3D" id="2.40.10.10">
    <property type="entry name" value="Trypsin-like serine proteases"/>
    <property type="match status" value="1"/>
</dbReference>
<gene>
    <name evidence="3" type="ORF">MNOR_LOCUS24082</name>
</gene>
<feature type="domain" description="Peptidase S1" evidence="2">
    <location>
        <begin position="72"/>
        <end position="118"/>
    </location>
</feature>
<dbReference type="PROSITE" id="PS50240">
    <property type="entry name" value="TRYPSIN_DOM"/>
    <property type="match status" value="1"/>
</dbReference>
<keyword evidence="1" id="KW-1015">Disulfide bond</keyword>
<dbReference type="InterPro" id="IPR043504">
    <property type="entry name" value="Peptidase_S1_PA_chymotrypsin"/>
</dbReference>
<evidence type="ECO:0000259" key="2">
    <source>
        <dbReference type="PROSITE" id="PS50240"/>
    </source>
</evidence>
<dbReference type="PANTHER" id="PTHR24252:SF7">
    <property type="entry name" value="HYALIN"/>
    <property type="match status" value="1"/>
</dbReference>
<evidence type="ECO:0000313" key="3">
    <source>
        <dbReference type="EMBL" id="CAL4123589.1"/>
    </source>
</evidence>
<dbReference type="Pfam" id="PF00089">
    <property type="entry name" value="Trypsin"/>
    <property type="match status" value="1"/>
</dbReference>
<feature type="non-terminal residue" evidence="3">
    <location>
        <position position="1"/>
    </location>
</feature>
<proteinExistence type="predicted"/>
<dbReference type="InterPro" id="IPR001254">
    <property type="entry name" value="Trypsin_dom"/>
</dbReference>